<dbReference type="PANTHER" id="PTHR34801">
    <property type="entry name" value="EXPRESSED PROTEIN"/>
    <property type="match status" value="1"/>
</dbReference>
<dbReference type="Pfam" id="PF07386">
    <property type="entry name" value="DUF1499"/>
    <property type="match status" value="1"/>
</dbReference>
<comment type="caution">
    <text evidence="1">The sequence shown here is derived from an EMBL/GenBank/DDBJ whole genome shotgun (WGS) entry which is preliminary data.</text>
</comment>
<dbReference type="RefSeq" id="WP_007304435.1">
    <property type="nucleotide sequence ID" value="NZ_AESD01000220.1"/>
</dbReference>
<name>G5J1M8_CROWT</name>
<dbReference type="PANTHER" id="PTHR34801:SF6">
    <property type="entry name" value="SLL1620 PROTEIN"/>
    <property type="match status" value="1"/>
</dbReference>
<dbReference type="EMBL" id="AESD01000220">
    <property type="protein sequence ID" value="EHJ13913.1"/>
    <property type="molecule type" value="Genomic_DNA"/>
</dbReference>
<sequence length="154" mass="17792">MSRYFLSVILVTIFSFFSLHSIASGTELRESDRIIEGHLLPCPSEVACVVSLQEESSYYIDPISYHIERNKAKEILLKVLTVVPRTKVIETKDNYILAQSKGKFWGRMDDLEFYFTPNSSTIELRSASRSNKFDLGLNRRRLEQIRLALKELNV</sequence>
<accession>G5J1M8</accession>
<dbReference type="InterPro" id="IPR010865">
    <property type="entry name" value="DUF1499"/>
</dbReference>
<organism evidence="1 2">
    <name type="scientific">Crocosphaera watsonii WH 0003</name>
    <dbReference type="NCBI Taxonomy" id="423471"/>
    <lineage>
        <taxon>Bacteria</taxon>
        <taxon>Bacillati</taxon>
        <taxon>Cyanobacteriota</taxon>
        <taxon>Cyanophyceae</taxon>
        <taxon>Oscillatoriophycideae</taxon>
        <taxon>Chroococcales</taxon>
        <taxon>Aphanothecaceae</taxon>
        <taxon>Crocosphaera</taxon>
    </lineage>
</organism>
<evidence type="ECO:0008006" key="3">
    <source>
        <dbReference type="Google" id="ProtNLM"/>
    </source>
</evidence>
<dbReference type="PATRIC" id="fig|423471.3.peg.1309"/>
<gene>
    <name evidence="1" type="ORF">CWATWH0003_1410</name>
</gene>
<dbReference type="Proteomes" id="UP000003477">
    <property type="component" value="Unassembled WGS sequence"/>
</dbReference>
<proteinExistence type="predicted"/>
<dbReference type="AlphaFoldDB" id="G5J1M8"/>
<reference evidence="1 2" key="1">
    <citation type="journal article" date="2011" name="Front. Microbiol.">
        <title>Two Strains of Crocosphaera watsonii with Highly Conserved Genomes are Distinguished by Strain-Specific Features.</title>
        <authorList>
            <person name="Bench S.R."/>
            <person name="Ilikchyan I.N."/>
            <person name="Tripp H.J."/>
            <person name="Zehr J.P."/>
        </authorList>
    </citation>
    <scope>NUCLEOTIDE SEQUENCE [LARGE SCALE GENOMIC DNA]</scope>
    <source>
        <strain evidence="1 2">WH 0003</strain>
    </source>
</reference>
<dbReference type="GeneID" id="88765209"/>
<protein>
    <recommendedName>
        <fullName evidence="3">DUF1499 domain-containing protein</fullName>
    </recommendedName>
</protein>
<evidence type="ECO:0000313" key="1">
    <source>
        <dbReference type="EMBL" id="EHJ13913.1"/>
    </source>
</evidence>
<evidence type="ECO:0000313" key="2">
    <source>
        <dbReference type="Proteomes" id="UP000003477"/>
    </source>
</evidence>